<feature type="signal peptide" evidence="3">
    <location>
        <begin position="1"/>
        <end position="23"/>
    </location>
</feature>
<gene>
    <name evidence="4" type="ORF">HNY73_010252</name>
</gene>
<dbReference type="Proteomes" id="UP000807504">
    <property type="component" value="Unassembled WGS sequence"/>
</dbReference>
<protein>
    <submittedName>
        <fullName evidence="4">Uncharacterized protein</fullName>
    </submittedName>
</protein>
<keyword evidence="5" id="KW-1185">Reference proteome</keyword>
<accession>A0A8T0F2U2</accession>
<keyword evidence="3" id="KW-0732">Signal</keyword>
<comment type="caution">
    <text evidence="4">The sequence shown here is derived from an EMBL/GenBank/DDBJ whole genome shotgun (WGS) entry which is preliminary data.</text>
</comment>
<dbReference type="AlphaFoldDB" id="A0A8T0F2U2"/>
<dbReference type="EMBL" id="JABXBU010000030">
    <property type="protein sequence ID" value="KAF8784598.1"/>
    <property type="molecule type" value="Genomic_DNA"/>
</dbReference>
<name>A0A8T0F2U2_ARGBR</name>
<reference evidence="4" key="1">
    <citation type="journal article" date="2020" name="bioRxiv">
        <title>Chromosome-level reference genome of the European wasp spider Argiope bruennichi: a resource for studies on range expansion and evolutionary adaptation.</title>
        <authorList>
            <person name="Sheffer M.M."/>
            <person name="Hoppe A."/>
            <person name="Krehenwinkel H."/>
            <person name="Uhl G."/>
            <person name="Kuss A.W."/>
            <person name="Jensen L."/>
            <person name="Jensen C."/>
            <person name="Gillespie R.G."/>
            <person name="Hoff K.J."/>
            <person name="Prost S."/>
        </authorList>
    </citation>
    <scope>NUCLEOTIDE SEQUENCE</scope>
</reference>
<organism evidence="4 5">
    <name type="scientific">Argiope bruennichi</name>
    <name type="common">Wasp spider</name>
    <name type="synonym">Aranea bruennichi</name>
    <dbReference type="NCBI Taxonomy" id="94029"/>
    <lineage>
        <taxon>Eukaryota</taxon>
        <taxon>Metazoa</taxon>
        <taxon>Ecdysozoa</taxon>
        <taxon>Arthropoda</taxon>
        <taxon>Chelicerata</taxon>
        <taxon>Arachnida</taxon>
        <taxon>Araneae</taxon>
        <taxon>Araneomorphae</taxon>
        <taxon>Entelegynae</taxon>
        <taxon>Araneoidea</taxon>
        <taxon>Araneidae</taxon>
        <taxon>Argiope</taxon>
    </lineage>
</organism>
<feature type="chain" id="PRO_5035882230" evidence="3">
    <location>
        <begin position="24"/>
        <end position="546"/>
    </location>
</feature>
<evidence type="ECO:0000313" key="5">
    <source>
        <dbReference type="Proteomes" id="UP000807504"/>
    </source>
</evidence>
<reference evidence="4" key="2">
    <citation type="submission" date="2020-06" db="EMBL/GenBank/DDBJ databases">
        <authorList>
            <person name="Sheffer M."/>
        </authorList>
    </citation>
    <scope>NUCLEOTIDE SEQUENCE</scope>
</reference>
<keyword evidence="2" id="KW-0472">Membrane</keyword>
<feature type="region of interest" description="Disordered" evidence="1">
    <location>
        <begin position="361"/>
        <end position="390"/>
    </location>
</feature>
<keyword evidence="2" id="KW-0812">Transmembrane</keyword>
<evidence type="ECO:0000256" key="2">
    <source>
        <dbReference type="SAM" id="Phobius"/>
    </source>
</evidence>
<evidence type="ECO:0000256" key="3">
    <source>
        <dbReference type="SAM" id="SignalP"/>
    </source>
</evidence>
<keyword evidence="2" id="KW-1133">Transmembrane helix</keyword>
<proteinExistence type="predicted"/>
<evidence type="ECO:0000313" key="4">
    <source>
        <dbReference type="EMBL" id="KAF8784598.1"/>
    </source>
</evidence>
<feature type="transmembrane region" description="Helical" evidence="2">
    <location>
        <begin position="500"/>
        <end position="525"/>
    </location>
</feature>
<sequence>MIKFAVLLSYLIVTLRFRSPCETFAVNGEDFIQFSFQTNSASKVKNPLSLPYTQGSIISPHQYFKDKNNEGGLTFNYSCHPLTAKHYFAFWNISTRYDICWNLTPVWQGGIMDAISRVLSLGGAGSLDIFHVILLTSYHLSLTLLEETGCKVCSSLHVGINLDADYEAVIGNIGKEFQKFTLHHLRALFSKNQLDVHALLVQKGSIQISFLLQHAVANEDLYLEDRFQHTFQVPNHLKIIMKKKLFHLRIDPILENHPRRLFHVLDFLRNQINVKYPSLSYYINRHLLNELQTFSSRKMAETHPDYRKISILTYDKPNPEADFGSSIKTQTSYEHSPSGKLNFKNLEKEYPGGTLSRHLSSLNGISLDSNHKSRTRRSSEMSSDDSNVRSRVRFSFQNPAANANNEEFLKHLKKQLAKRIRVPLSSIKDLEIKSGKDVSFILIPFNDDNNVMDDKTAREAAEFLRMEIKNERLSITDLNGKPILTGKNVYISNDDEPVDFSLVVLILLCITLFMIIVLIFGLVYIGRRVTKISSESLDSRQRKAGF</sequence>
<evidence type="ECO:0000256" key="1">
    <source>
        <dbReference type="SAM" id="MobiDB-lite"/>
    </source>
</evidence>